<feature type="domain" description="Outer membrane protein beta-barrel" evidence="3">
    <location>
        <begin position="50"/>
        <end position="256"/>
    </location>
</feature>
<dbReference type="AlphaFoldDB" id="A0A1X7PT89"/>
<keyword evidence="5" id="KW-1185">Reference proteome</keyword>
<name>A0A1X7PT89_9HYPH</name>
<dbReference type="Proteomes" id="UP000193083">
    <property type="component" value="Unassembled WGS sequence"/>
</dbReference>
<protein>
    <submittedName>
        <fullName evidence="4">Opacity protein</fullName>
    </submittedName>
</protein>
<dbReference type="OrthoDB" id="5643626at2"/>
<keyword evidence="1 2" id="KW-0732">Signal</keyword>
<dbReference type="Gene3D" id="2.40.160.20">
    <property type="match status" value="1"/>
</dbReference>
<reference evidence="4 5" key="1">
    <citation type="submission" date="2017-04" db="EMBL/GenBank/DDBJ databases">
        <authorList>
            <person name="Afonso C.L."/>
            <person name="Miller P.J."/>
            <person name="Scott M.A."/>
            <person name="Spackman E."/>
            <person name="Goraichik I."/>
            <person name="Dimitrov K.M."/>
            <person name="Suarez D.L."/>
            <person name="Swayne D.E."/>
        </authorList>
    </citation>
    <scope>NUCLEOTIDE SEQUENCE [LARGE SCALE GENOMIC DNA]</scope>
    <source>
        <strain evidence="4 5">B5P</strain>
    </source>
</reference>
<sequence length="280" mass="30069">MLTQVKKTLFGAAVMAAGVVPALAADIYEPPVYAPEPVYTQPEPEPVDYGGWYIRGDLDYHATKFRGGNYITYGPPPGTGAFDSGDIDSSWSVGGGVGYQVSRYLRTDLTLDWMGKADFNGSTSGFCGGVPCTSVDTSSYSALLLLANAYAEFGTWHGITPYVGAGIGGAYVKWDTLRNTAGGITTDHEGSANWRFAWALMAGASYCLTNDLKLDVGYRYANIGGGRMFEYASGVAPGFDKGFHIHEGRVGLRYQFGGRSSCYEPEPVAYEPPVEPPVYK</sequence>
<proteinExistence type="predicted"/>
<feature type="chain" id="PRO_5012078368" evidence="2">
    <location>
        <begin position="25"/>
        <end position="280"/>
    </location>
</feature>
<gene>
    <name evidence="4" type="ORF">SAMN02982922_5351</name>
</gene>
<dbReference type="InterPro" id="IPR011250">
    <property type="entry name" value="OMP/PagP_B-barrel"/>
</dbReference>
<dbReference type="EMBL" id="FXBL01000004">
    <property type="protein sequence ID" value="SMH55435.1"/>
    <property type="molecule type" value="Genomic_DNA"/>
</dbReference>
<accession>A0A1X7PT89</accession>
<organism evidence="4 5">
    <name type="scientific">Mesorhizobium australicum</name>
    <dbReference type="NCBI Taxonomy" id="536018"/>
    <lineage>
        <taxon>Bacteria</taxon>
        <taxon>Pseudomonadati</taxon>
        <taxon>Pseudomonadota</taxon>
        <taxon>Alphaproteobacteria</taxon>
        <taxon>Hyphomicrobiales</taxon>
        <taxon>Phyllobacteriaceae</taxon>
        <taxon>Mesorhizobium</taxon>
    </lineage>
</organism>
<evidence type="ECO:0000313" key="4">
    <source>
        <dbReference type="EMBL" id="SMH55435.1"/>
    </source>
</evidence>
<evidence type="ECO:0000259" key="3">
    <source>
        <dbReference type="Pfam" id="PF13505"/>
    </source>
</evidence>
<feature type="signal peptide" evidence="2">
    <location>
        <begin position="1"/>
        <end position="24"/>
    </location>
</feature>
<evidence type="ECO:0000256" key="2">
    <source>
        <dbReference type="SAM" id="SignalP"/>
    </source>
</evidence>
<dbReference type="RefSeq" id="WP_085466940.1">
    <property type="nucleotide sequence ID" value="NZ_FXBL01000004.1"/>
</dbReference>
<evidence type="ECO:0000256" key="1">
    <source>
        <dbReference type="ARBA" id="ARBA00022729"/>
    </source>
</evidence>
<evidence type="ECO:0000313" key="5">
    <source>
        <dbReference type="Proteomes" id="UP000193083"/>
    </source>
</evidence>
<dbReference type="Pfam" id="PF13505">
    <property type="entry name" value="OMP_b-brl"/>
    <property type="match status" value="1"/>
</dbReference>
<dbReference type="SUPFAM" id="SSF56925">
    <property type="entry name" value="OMPA-like"/>
    <property type="match status" value="1"/>
</dbReference>
<dbReference type="InterPro" id="IPR027385">
    <property type="entry name" value="Beta-barrel_OMP"/>
</dbReference>